<dbReference type="EMBL" id="CP029550">
    <property type="protein sequence ID" value="AWN43493.1"/>
    <property type="molecule type" value="Genomic_DNA"/>
</dbReference>
<dbReference type="Proteomes" id="UP000245926">
    <property type="component" value="Chromosome"/>
</dbReference>
<gene>
    <name evidence="2" type="ORF">DK389_27025</name>
</gene>
<evidence type="ECO:0000313" key="3">
    <source>
        <dbReference type="Proteomes" id="UP000245926"/>
    </source>
</evidence>
<dbReference type="KEGG" id="mets:DK389_27025"/>
<organism evidence="2 3">
    <name type="scientific">Methylobacterium durans</name>
    <dbReference type="NCBI Taxonomy" id="2202825"/>
    <lineage>
        <taxon>Bacteria</taxon>
        <taxon>Pseudomonadati</taxon>
        <taxon>Pseudomonadota</taxon>
        <taxon>Alphaproteobacteria</taxon>
        <taxon>Hyphomicrobiales</taxon>
        <taxon>Methylobacteriaceae</taxon>
        <taxon>Methylobacterium</taxon>
    </lineage>
</organism>
<evidence type="ECO:0000256" key="1">
    <source>
        <dbReference type="SAM" id="MobiDB-lite"/>
    </source>
</evidence>
<proteinExistence type="predicted"/>
<protein>
    <submittedName>
        <fullName evidence="2">Uncharacterized protein</fullName>
    </submittedName>
</protein>
<sequence length="63" mass="6678">MPHRSRGGLAPARRASSSRARNAGRRAGCGAGVAGPRDRRSRRPAQPIPPAWKVPSPKADRPS</sequence>
<name>A0A2U8WBN6_9HYPH</name>
<accession>A0A2U8WBN6</accession>
<dbReference type="AlphaFoldDB" id="A0A2U8WBN6"/>
<reference evidence="3" key="1">
    <citation type="submission" date="2018-05" db="EMBL/GenBank/DDBJ databases">
        <title>Complete Genome Sequence of Methylobacterium sp. 17SD2-17.</title>
        <authorList>
            <person name="Srinivasan S."/>
        </authorList>
    </citation>
    <scope>NUCLEOTIDE SEQUENCE [LARGE SCALE GENOMIC DNA]</scope>
    <source>
        <strain evidence="3">17SD2-17</strain>
    </source>
</reference>
<feature type="compositionally biased region" description="Low complexity" evidence="1">
    <location>
        <begin position="7"/>
        <end position="26"/>
    </location>
</feature>
<keyword evidence="3" id="KW-1185">Reference proteome</keyword>
<evidence type="ECO:0000313" key="2">
    <source>
        <dbReference type="EMBL" id="AWN43493.1"/>
    </source>
</evidence>
<feature type="region of interest" description="Disordered" evidence="1">
    <location>
        <begin position="1"/>
        <end position="63"/>
    </location>
</feature>